<dbReference type="InterPro" id="IPR046358">
    <property type="entry name" value="Flagellin_C"/>
</dbReference>
<protein>
    <recommendedName>
        <fullName evidence="5">Flagellin</fullName>
    </recommendedName>
</protein>
<dbReference type="Gene3D" id="1.20.1330.10">
    <property type="entry name" value="f41 fragment of flagellin, N-terminal domain"/>
    <property type="match status" value="2"/>
</dbReference>
<dbReference type="SUPFAM" id="SSF64518">
    <property type="entry name" value="Phase 1 flagellin"/>
    <property type="match status" value="1"/>
</dbReference>
<dbReference type="InterPro" id="IPR042187">
    <property type="entry name" value="Flagellin_C_sub2"/>
</dbReference>
<sequence length="534" mass="58043">MRVNTNTASNISLRHLSNTVEKTNKNLERLSSGYRINSAGDGPAELMISEQMRAQISGINQAVKNSETSISMVQTAEGVLSEVSSMLISMRQLALHAANEGAAEEKMLQADQMEVEELLKTIDRIAGSTMFGTKSLFNGSNEVNGVAIGDGLTFIEASPQTRPSPSKQGYKINIEQAATRPGVLATRRISLEEIGNGVSFVIKENNRILNMDTNSEKNLKDNLVQLRYNYERDPLAFTRETTEKRMAHVIAVALQKKAEKNGLDVDVFINDSGMLTVRHQHYGSKPNFGISTNIPGLFGEQAGTVKLSSGGQDVSGAIDGEIAFGRGQYLYGPKGHPTDGLIVRYDKELGNKVVDIKDEQGRVVGKRLVQQTYQDLVGADVEGYVHVTQNALVFQIGPNHKQTVAFSAGDLRTEQLARDVDNESGFSSLSDIDVTNSDSAQDSIKLIDVAIQEIAVLRGEIGSFQRNSLESNLRNLRVSSENLMNAESVIRDSDMAAEMSDFTKNQIMVASGTAMAAQANQIPKSVLQLISKAA</sequence>
<dbReference type="GO" id="GO:0009288">
    <property type="term" value="C:bacterial-type flagellum"/>
    <property type="evidence" value="ECO:0007669"/>
    <property type="project" value="InterPro"/>
</dbReference>
<dbReference type="PANTHER" id="PTHR42792:SF2">
    <property type="entry name" value="FLAGELLIN"/>
    <property type="match status" value="1"/>
</dbReference>
<dbReference type="GO" id="GO:0005198">
    <property type="term" value="F:structural molecule activity"/>
    <property type="evidence" value="ECO:0007669"/>
    <property type="project" value="InterPro"/>
</dbReference>
<dbReference type="AlphaFoldDB" id="A0A381WFD2"/>
<name>A0A381WFD2_9ZZZZ</name>
<dbReference type="Pfam" id="PF00669">
    <property type="entry name" value="Flagellin_N"/>
    <property type="match status" value="1"/>
</dbReference>
<dbReference type="Gene3D" id="6.10.10.10">
    <property type="entry name" value="Flagellar export chaperone, C-terminal domain"/>
    <property type="match status" value="1"/>
</dbReference>
<accession>A0A381WFD2</accession>
<dbReference type="EMBL" id="UINC01011582">
    <property type="protein sequence ID" value="SVA51021.1"/>
    <property type="molecule type" value="Genomic_DNA"/>
</dbReference>
<dbReference type="Pfam" id="PF00700">
    <property type="entry name" value="Flagellin_C"/>
    <property type="match status" value="1"/>
</dbReference>
<dbReference type="InterPro" id="IPR001029">
    <property type="entry name" value="Flagellin_N"/>
</dbReference>
<dbReference type="PRINTS" id="PR00207">
    <property type="entry name" value="FLAGELLIN"/>
</dbReference>
<evidence type="ECO:0008006" key="5">
    <source>
        <dbReference type="Google" id="ProtNLM"/>
    </source>
</evidence>
<evidence type="ECO:0000256" key="1">
    <source>
        <dbReference type="ARBA" id="ARBA00023143"/>
    </source>
</evidence>
<reference evidence="4" key="1">
    <citation type="submission" date="2018-05" db="EMBL/GenBank/DDBJ databases">
        <authorList>
            <person name="Lanie J.A."/>
            <person name="Ng W.-L."/>
            <person name="Kazmierczak K.M."/>
            <person name="Andrzejewski T.M."/>
            <person name="Davidsen T.M."/>
            <person name="Wayne K.J."/>
            <person name="Tettelin H."/>
            <person name="Glass J.I."/>
            <person name="Rusch D."/>
            <person name="Podicherti R."/>
            <person name="Tsui H.-C.T."/>
            <person name="Winkler M.E."/>
        </authorList>
    </citation>
    <scope>NUCLEOTIDE SEQUENCE</scope>
</reference>
<gene>
    <name evidence="4" type="ORF">METZ01_LOCUS103875</name>
</gene>
<keyword evidence="1" id="KW-0975">Bacterial flagellum</keyword>
<evidence type="ECO:0000313" key="4">
    <source>
        <dbReference type="EMBL" id="SVA51021.1"/>
    </source>
</evidence>
<dbReference type="InterPro" id="IPR001492">
    <property type="entry name" value="Flagellin"/>
</dbReference>
<evidence type="ECO:0000259" key="3">
    <source>
        <dbReference type="Pfam" id="PF00700"/>
    </source>
</evidence>
<organism evidence="4">
    <name type="scientific">marine metagenome</name>
    <dbReference type="NCBI Taxonomy" id="408172"/>
    <lineage>
        <taxon>unclassified sequences</taxon>
        <taxon>metagenomes</taxon>
        <taxon>ecological metagenomes</taxon>
    </lineage>
</organism>
<proteinExistence type="predicted"/>
<dbReference type="PANTHER" id="PTHR42792">
    <property type="entry name" value="FLAGELLIN"/>
    <property type="match status" value="1"/>
</dbReference>
<evidence type="ECO:0000259" key="2">
    <source>
        <dbReference type="Pfam" id="PF00669"/>
    </source>
</evidence>
<feature type="domain" description="Flagellin C-terminal" evidence="3">
    <location>
        <begin position="444"/>
        <end position="530"/>
    </location>
</feature>
<feature type="domain" description="Flagellin N-terminal" evidence="2">
    <location>
        <begin position="3"/>
        <end position="141"/>
    </location>
</feature>